<dbReference type="Pfam" id="PF09413">
    <property type="entry name" value="DUF2007"/>
    <property type="match status" value="1"/>
</dbReference>
<protein>
    <submittedName>
        <fullName evidence="2">Signal transducing protein</fullName>
    </submittedName>
</protein>
<name>A0ABW6WKQ5_9ACTN</name>
<dbReference type="SUPFAM" id="SSF54913">
    <property type="entry name" value="GlnB-like"/>
    <property type="match status" value="1"/>
</dbReference>
<dbReference type="InterPro" id="IPR011322">
    <property type="entry name" value="N-reg_PII-like_a/b"/>
</dbReference>
<sequence length="71" mass="7341">MDNTDLVAVAVVGSRIEAEVIAGLLRSNGIKVGINADDAGAQEPALQLQGVQVYVAAADAPTARKLLEARR</sequence>
<evidence type="ECO:0000259" key="1">
    <source>
        <dbReference type="Pfam" id="PF09413"/>
    </source>
</evidence>
<evidence type="ECO:0000313" key="2">
    <source>
        <dbReference type="EMBL" id="MFF5293825.1"/>
    </source>
</evidence>
<dbReference type="EMBL" id="JBIAZU010000005">
    <property type="protein sequence ID" value="MFF5293825.1"/>
    <property type="molecule type" value="Genomic_DNA"/>
</dbReference>
<gene>
    <name evidence="2" type="ORF">ACFY35_30705</name>
</gene>
<feature type="domain" description="DUF2007" evidence="1">
    <location>
        <begin position="12"/>
        <end position="69"/>
    </location>
</feature>
<evidence type="ECO:0000313" key="3">
    <source>
        <dbReference type="Proteomes" id="UP001602245"/>
    </source>
</evidence>
<proteinExistence type="predicted"/>
<reference evidence="2 3" key="1">
    <citation type="submission" date="2024-10" db="EMBL/GenBank/DDBJ databases">
        <title>The Natural Products Discovery Center: Release of the First 8490 Sequenced Strains for Exploring Actinobacteria Biosynthetic Diversity.</title>
        <authorList>
            <person name="Kalkreuter E."/>
            <person name="Kautsar S.A."/>
            <person name="Yang D."/>
            <person name="Bader C.D."/>
            <person name="Teijaro C.N."/>
            <person name="Fluegel L."/>
            <person name="Davis C.M."/>
            <person name="Simpson J.R."/>
            <person name="Lauterbach L."/>
            <person name="Steele A.D."/>
            <person name="Gui C."/>
            <person name="Meng S."/>
            <person name="Li G."/>
            <person name="Viehrig K."/>
            <person name="Ye F."/>
            <person name="Su P."/>
            <person name="Kiefer A.F."/>
            <person name="Nichols A."/>
            <person name="Cepeda A.J."/>
            <person name="Yan W."/>
            <person name="Fan B."/>
            <person name="Jiang Y."/>
            <person name="Adhikari A."/>
            <person name="Zheng C.-J."/>
            <person name="Schuster L."/>
            <person name="Cowan T.M."/>
            <person name="Smanski M.J."/>
            <person name="Chevrette M.G."/>
            <person name="De Carvalho L.P.S."/>
            <person name="Shen B."/>
        </authorList>
    </citation>
    <scope>NUCLEOTIDE SEQUENCE [LARGE SCALE GENOMIC DNA]</scope>
    <source>
        <strain evidence="2 3">NPDC000087</strain>
    </source>
</reference>
<dbReference type="Proteomes" id="UP001602245">
    <property type="component" value="Unassembled WGS sequence"/>
</dbReference>
<dbReference type="InterPro" id="IPR018551">
    <property type="entry name" value="DUF2007"/>
</dbReference>
<keyword evidence="3" id="KW-1185">Reference proteome</keyword>
<organism evidence="2 3">
    <name type="scientific">Paractinoplanes globisporus</name>
    <dbReference type="NCBI Taxonomy" id="113565"/>
    <lineage>
        <taxon>Bacteria</taxon>
        <taxon>Bacillati</taxon>
        <taxon>Actinomycetota</taxon>
        <taxon>Actinomycetes</taxon>
        <taxon>Micromonosporales</taxon>
        <taxon>Micromonosporaceae</taxon>
        <taxon>Paractinoplanes</taxon>
    </lineage>
</organism>
<comment type="caution">
    <text evidence="2">The sequence shown here is derived from an EMBL/GenBank/DDBJ whole genome shotgun (WGS) entry which is preliminary data.</text>
</comment>
<accession>A0ABW6WKQ5</accession>
<dbReference type="RefSeq" id="WP_020513778.1">
    <property type="nucleotide sequence ID" value="NZ_JBIAZU010000005.1"/>
</dbReference>